<comment type="caution">
    <text evidence="2">The sequence shown here is derived from an EMBL/GenBank/DDBJ whole genome shotgun (WGS) entry which is preliminary data.</text>
</comment>
<sequence length="219" mass="23808">MRCVASRADAPITAAGGGGGRQRLRIRPLLRLDSAQVRPRTSSGRGEQILQRRCSARGRFASHCIFTICSAHGPHGQPVLPQRSLCVRRRCRFRTRLSRHRRRRSSAQQSAQAGSGRKCCSCSPHATTVPNIAGKGVSVTLPPTSAPPDCRLWVSREMRCCGCAREEVLFAVDAAADEADGIAGLESVVMRARVSCISVKRQVGVIADLVQKRVASQRR</sequence>
<gene>
    <name evidence="2" type="ORF">K437DRAFT_260441</name>
</gene>
<dbReference type="AlphaFoldDB" id="A0A066V347"/>
<dbReference type="InParanoid" id="A0A066V347"/>
<reference evidence="2 3" key="1">
    <citation type="submission" date="2014-05" db="EMBL/GenBank/DDBJ databases">
        <title>Draft genome sequence of a rare smut relative, Tilletiaria anomala UBC 951.</title>
        <authorList>
            <consortium name="DOE Joint Genome Institute"/>
            <person name="Toome M."/>
            <person name="Kuo A."/>
            <person name="Henrissat B."/>
            <person name="Lipzen A."/>
            <person name="Tritt A."/>
            <person name="Yoshinaga Y."/>
            <person name="Zane M."/>
            <person name="Barry K."/>
            <person name="Grigoriev I.V."/>
            <person name="Spatafora J.W."/>
            <person name="Aimea M.C."/>
        </authorList>
    </citation>
    <scope>NUCLEOTIDE SEQUENCE [LARGE SCALE GENOMIC DNA]</scope>
    <source>
        <strain evidence="2 3">UBC 951</strain>
    </source>
</reference>
<evidence type="ECO:0000256" key="1">
    <source>
        <dbReference type="SAM" id="MobiDB-lite"/>
    </source>
</evidence>
<dbReference type="RefSeq" id="XP_013239690.1">
    <property type="nucleotide sequence ID" value="XM_013384236.1"/>
</dbReference>
<organism evidence="2 3">
    <name type="scientific">Tilletiaria anomala (strain ATCC 24038 / CBS 436.72 / UBC 951)</name>
    <dbReference type="NCBI Taxonomy" id="1037660"/>
    <lineage>
        <taxon>Eukaryota</taxon>
        <taxon>Fungi</taxon>
        <taxon>Dikarya</taxon>
        <taxon>Basidiomycota</taxon>
        <taxon>Ustilaginomycotina</taxon>
        <taxon>Exobasidiomycetes</taxon>
        <taxon>Georgefischeriales</taxon>
        <taxon>Tilletiariaceae</taxon>
        <taxon>Tilletiaria</taxon>
    </lineage>
</organism>
<dbReference type="Proteomes" id="UP000027361">
    <property type="component" value="Unassembled WGS sequence"/>
</dbReference>
<dbReference type="EMBL" id="JMSN01000283">
    <property type="protein sequence ID" value="KDN34673.1"/>
    <property type="molecule type" value="Genomic_DNA"/>
</dbReference>
<feature type="region of interest" description="Disordered" evidence="1">
    <location>
        <begin position="97"/>
        <end position="117"/>
    </location>
</feature>
<accession>A0A066V347</accession>
<dbReference type="GeneID" id="25265546"/>
<dbReference type="HOGENOM" id="CLU_1262291_0_0_1"/>
<proteinExistence type="predicted"/>
<feature type="compositionally biased region" description="Low complexity" evidence="1">
    <location>
        <begin position="106"/>
        <end position="117"/>
    </location>
</feature>
<keyword evidence="3" id="KW-1185">Reference proteome</keyword>
<name>A0A066V347_TILAU</name>
<protein>
    <submittedName>
        <fullName evidence="2">Uncharacterized protein</fullName>
    </submittedName>
</protein>
<evidence type="ECO:0000313" key="3">
    <source>
        <dbReference type="Proteomes" id="UP000027361"/>
    </source>
</evidence>
<evidence type="ECO:0000313" key="2">
    <source>
        <dbReference type="EMBL" id="KDN34673.1"/>
    </source>
</evidence>